<gene>
    <name evidence="3" type="ordered locus">Mhun_1482</name>
</gene>
<proteinExistence type="predicted"/>
<protein>
    <submittedName>
        <fullName evidence="3">Uncharacterized protein</fullName>
    </submittedName>
</protein>
<feature type="region of interest" description="Disordered" evidence="1">
    <location>
        <begin position="374"/>
        <end position="416"/>
    </location>
</feature>
<sequence>MRSNKPGLLLLILFIITQCVLPVQAVPPLPAEYYGNVLIDGAPAPVGTTITAFIRNIPKGSIVTDIDGFYGGPGLFDPRLKVNLTEEEVQAGDLIITFQINGIPASQSILFEPGAAQQLDLFTGEPTGEISAPVMTPVPVQTETPMGTPQTGDNYTEPPESDSGAEPPIQYGLERDEKFTSDDGMAAIAFNKNTLLFAPSGQFLEEVNVSSRTIADLAPVSTNQSLMFSGYAYEITPERTYFNPEGVFSIQIPLERISDLMALNPQIYRYLPQTASWEQVRTTSNQFTGVVSAAVYEAAIYALFLESKNAYATPQVTKTTVPPTLAPIAGQPPVPQTPSYPPPGPASQGPAPYSTAYQEPYTQAAMVTQVPVMPAVPSEPPSPGGPVQTPVQESTPQPTETSQPMPEITEEPAAPVTMPSPFTFFGGLVDSVKRSLTGPVGLILGLVLLIIIINALAYLIYTRWWLVRDP</sequence>
<dbReference type="eggNOG" id="arCOG06745">
    <property type="taxonomic scope" value="Archaea"/>
</dbReference>
<reference evidence="4" key="1">
    <citation type="journal article" date="2016" name="Stand. Genomic Sci.">
        <title>Complete genome sequence of Methanospirillum hungatei type strain JF1.</title>
        <authorList>
            <person name="Gunsalus R.P."/>
            <person name="Cook L.E."/>
            <person name="Crable B."/>
            <person name="Rohlin L."/>
            <person name="McDonald E."/>
            <person name="Mouttaki H."/>
            <person name="Sieber J.R."/>
            <person name="Poweleit N."/>
            <person name="Zhou H."/>
            <person name="Lapidus A.L."/>
            <person name="Daligault H.E."/>
            <person name="Land M."/>
            <person name="Gilna P."/>
            <person name="Ivanova N."/>
            <person name="Kyrpides N."/>
            <person name="Culley D.E."/>
            <person name="McInerney M.J."/>
        </authorList>
    </citation>
    <scope>NUCLEOTIDE SEQUENCE [LARGE SCALE GENOMIC DNA]</scope>
    <source>
        <strain evidence="4">ATCC 27890 / DSM 864 / NBRC 100397 / JF-1</strain>
    </source>
</reference>
<dbReference type="OrthoDB" id="112408at2157"/>
<evidence type="ECO:0000256" key="1">
    <source>
        <dbReference type="SAM" id="MobiDB-lite"/>
    </source>
</evidence>
<dbReference type="STRING" id="323259.Mhun_1482"/>
<keyword evidence="4" id="KW-1185">Reference proteome</keyword>
<feature type="region of interest" description="Disordered" evidence="1">
    <location>
        <begin position="139"/>
        <end position="169"/>
    </location>
</feature>
<feature type="region of interest" description="Disordered" evidence="1">
    <location>
        <begin position="324"/>
        <end position="353"/>
    </location>
</feature>
<dbReference type="InParanoid" id="Q2FNX4"/>
<dbReference type="EnsemblBacteria" id="ABD41216">
    <property type="protein sequence ID" value="ABD41216"/>
    <property type="gene ID" value="Mhun_1482"/>
</dbReference>
<feature type="compositionally biased region" description="Pro residues" evidence="1">
    <location>
        <begin position="330"/>
        <end position="345"/>
    </location>
</feature>
<dbReference type="AlphaFoldDB" id="Q2FNX4"/>
<keyword evidence="2" id="KW-1133">Transmembrane helix</keyword>
<feature type="compositionally biased region" description="Polar residues" evidence="1">
    <location>
        <begin position="139"/>
        <end position="154"/>
    </location>
</feature>
<accession>Q2FNX4</accession>
<evidence type="ECO:0000313" key="3">
    <source>
        <dbReference type="EMBL" id="ABD41216.1"/>
    </source>
</evidence>
<feature type="transmembrane region" description="Helical" evidence="2">
    <location>
        <begin position="440"/>
        <end position="461"/>
    </location>
</feature>
<dbReference type="KEGG" id="mhu:Mhun_1482"/>
<keyword evidence="2" id="KW-0812">Transmembrane</keyword>
<organism evidence="3 4">
    <name type="scientific">Methanospirillum hungatei JF-1 (strain ATCC 27890 / DSM 864 / NBRC 100397 / JF-1)</name>
    <dbReference type="NCBI Taxonomy" id="323259"/>
    <lineage>
        <taxon>Archaea</taxon>
        <taxon>Methanobacteriati</taxon>
        <taxon>Methanobacteriota</taxon>
        <taxon>Stenosarchaea group</taxon>
        <taxon>Methanomicrobia</taxon>
        <taxon>Methanomicrobiales</taxon>
        <taxon>Methanospirillaceae</taxon>
        <taxon>Methanospirillum</taxon>
    </lineage>
</organism>
<evidence type="ECO:0000313" key="4">
    <source>
        <dbReference type="Proteomes" id="UP000001941"/>
    </source>
</evidence>
<name>Q2FNX4_METHJ</name>
<dbReference type="HOGENOM" id="CLU_580897_0_0_2"/>
<dbReference type="eggNOG" id="arCOG03606">
    <property type="taxonomic scope" value="Archaea"/>
</dbReference>
<dbReference type="RefSeq" id="WP_011448485.1">
    <property type="nucleotide sequence ID" value="NC_007796.1"/>
</dbReference>
<dbReference type="EMBL" id="CP000254">
    <property type="protein sequence ID" value="ABD41216.1"/>
    <property type="molecule type" value="Genomic_DNA"/>
</dbReference>
<evidence type="ECO:0000256" key="2">
    <source>
        <dbReference type="SAM" id="Phobius"/>
    </source>
</evidence>
<feature type="compositionally biased region" description="Polar residues" evidence="1">
    <location>
        <begin position="389"/>
        <end position="404"/>
    </location>
</feature>
<dbReference type="Proteomes" id="UP000001941">
    <property type="component" value="Chromosome"/>
</dbReference>
<keyword evidence="2" id="KW-0472">Membrane</keyword>
<dbReference type="GeneID" id="25393515"/>